<proteinExistence type="predicted"/>
<dbReference type="Gene3D" id="3.40.470.10">
    <property type="entry name" value="Uracil-DNA glycosylase-like domain"/>
    <property type="match status" value="1"/>
</dbReference>
<dbReference type="InterPro" id="IPR036895">
    <property type="entry name" value="Uracil-DNA_glycosylase-like_sf"/>
</dbReference>
<dbReference type="InterPro" id="IPR005122">
    <property type="entry name" value="Uracil-DNA_glycosylase-like"/>
</dbReference>
<accession>A0A426TZI8</accession>
<name>A0A426TZI8_9CHLR</name>
<dbReference type="SUPFAM" id="SSF52141">
    <property type="entry name" value="Uracil-DNA glycosylase-like"/>
    <property type="match status" value="1"/>
</dbReference>
<gene>
    <name evidence="2" type="ORF">EI684_11160</name>
</gene>
<organism evidence="2 3">
    <name type="scientific">Candidatus Viridilinea halotolerans</name>
    <dbReference type="NCBI Taxonomy" id="2491704"/>
    <lineage>
        <taxon>Bacteria</taxon>
        <taxon>Bacillati</taxon>
        <taxon>Chloroflexota</taxon>
        <taxon>Chloroflexia</taxon>
        <taxon>Chloroflexales</taxon>
        <taxon>Chloroflexineae</taxon>
        <taxon>Oscillochloridaceae</taxon>
        <taxon>Candidatus Viridilinea</taxon>
    </lineage>
</organism>
<feature type="domain" description="Uracil-DNA glycosylase-like" evidence="1">
    <location>
        <begin position="51"/>
        <end position="196"/>
    </location>
</feature>
<reference evidence="2 3" key="1">
    <citation type="submission" date="2018-12" db="EMBL/GenBank/DDBJ databases">
        <title>Genome Sequence of Candidatus Viridilinea halotolerans isolated from saline sulfide-rich spring.</title>
        <authorList>
            <person name="Grouzdev D.S."/>
            <person name="Burganskaya E.I."/>
            <person name="Krutkina M.S."/>
            <person name="Sukhacheva M.V."/>
            <person name="Gorlenko V.M."/>
        </authorList>
    </citation>
    <scope>NUCLEOTIDE SEQUENCE [LARGE SCALE GENOMIC DNA]</scope>
    <source>
        <strain evidence="2">Chok-6</strain>
    </source>
</reference>
<evidence type="ECO:0000259" key="1">
    <source>
        <dbReference type="Pfam" id="PF03167"/>
    </source>
</evidence>
<dbReference type="Proteomes" id="UP000280307">
    <property type="component" value="Unassembled WGS sequence"/>
</dbReference>
<protein>
    <recommendedName>
        <fullName evidence="1">Uracil-DNA glycosylase-like domain-containing protein</fullName>
    </recommendedName>
</protein>
<dbReference type="EMBL" id="RSAS01000432">
    <property type="protein sequence ID" value="RRR71723.1"/>
    <property type="molecule type" value="Genomic_DNA"/>
</dbReference>
<comment type="caution">
    <text evidence="2">The sequence shown here is derived from an EMBL/GenBank/DDBJ whole genome shotgun (WGS) entry which is preliminary data.</text>
</comment>
<dbReference type="CDD" id="cd10035">
    <property type="entry name" value="UDG_like"/>
    <property type="match status" value="1"/>
</dbReference>
<dbReference type="AlphaFoldDB" id="A0A426TZI8"/>
<dbReference type="Pfam" id="PF03167">
    <property type="entry name" value="UDG"/>
    <property type="match status" value="1"/>
</dbReference>
<sequence>MSPNIASLIAALAALAELPDSVNMYAPHGPPGNEVRRANLSLALALALARGPDLLLIGEAPGYNGARRTGVPFTSERILLAGLPSLGQFGRERGFAYASDDGRISAEPTATLVYREMVALNCFVVGWNACPLHPQRPGKPQSNRPPRAAEVAQGLPLLQQFLALFAGVPVAAMGNVAAASLTRLAVTHVKLRHPAQGGARQFAAGLRGVQHLTPPASAQSAPE</sequence>
<evidence type="ECO:0000313" key="3">
    <source>
        <dbReference type="Proteomes" id="UP000280307"/>
    </source>
</evidence>
<evidence type="ECO:0000313" key="2">
    <source>
        <dbReference type="EMBL" id="RRR71723.1"/>
    </source>
</evidence>